<feature type="region of interest" description="Disordered" evidence="1">
    <location>
        <begin position="248"/>
        <end position="285"/>
    </location>
</feature>
<gene>
    <name evidence="2" type="ORF">L201_001808</name>
</gene>
<feature type="compositionally biased region" description="Low complexity" evidence="1">
    <location>
        <begin position="248"/>
        <end position="263"/>
    </location>
</feature>
<sequence>MDADVRFRRRDIDKKHRYINKEDNPIVLPKPDDVVPELRDNLIDKIGIIDINDIQPIEDGSFTNVKAVGGYNWIKAEPPTIAVPGSPRIWSGGLGNARKLPGDDTNLNHFQHAYMNGTILQPLGISPLEPIFHSLTDPRDLLNVNLITDRNALRKLYRLFTPATIYTQNKAWRIDGEIVGDTVLFTRWESSKDMKPRRPEFSWSHQYDLVATDNPVPNSIQSERLVKYKFAGLVMIVRYEIDAALPPSSTSTKTISSKNKTLSPQETITTPHFDPESGLNISKTPETRYPKQSELIEMKTRTIKRDIDFEDAYGQMVFSQISNLYYSRHDQGDFKWPTQKFEMGKGKFKSLAKSAEEPIKKVGKLLNEMIKLIRHHKDKGKISFVWSGEYAKDLLLGRFPSEKELRLEDEFETEVNVKLDSLSIKSSTILDDKKNFPVVPILVNKRFAKEDGDEEEDNFWSD</sequence>
<dbReference type="Proteomes" id="UP001355207">
    <property type="component" value="Chromosome 2"/>
</dbReference>
<dbReference type="PANTHER" id="PTHR35179">
    <property type="entry name" value="PROTEIN CBG02620"/>
    <property type="match status" value="1"/>
</dbReference>
<keyword evidence="3" id="KW-1185">Reference proteome</keyword>
<proteinExistence type="predicted"/>
<protein>
    <recommendedName>
        <fullName evidence="4">Decapping nuclease</fullName>
    </recommendedName>
</protein>
<name>A0AAX4JPW9_9TREE</name>
<organism evidence="2 3">
    <name type="scientific">Kwoniella dendrophila CBS 6074</name>
    <dbReference type="NCBI Taxonomy" id="1295534"/>
    <lineage>
        <taxon>Eukaryota</taxon>
        <taxon>Fungi</taxon>
        <taxon>Dikarya</taxon>
        <taxon>Basidiomycota</taxon>
        <taxon>Agaricomycotina</taxon>
        <taxon>Tremellomycetes</taxon>
        <taxon>Tremellales</taxon>
        <taxon>Cryptococcaceae</taxon>
        <taxon>Kwoniella</taxon>
    </lineage>
</organism>
<evidence type="ECO:0000256" key="1">
    <source>
        <dbReference type="SAM" id="MobiDB-lite"/>
    </source>
</evidence>
<dbReference type="AlphaFoldDB" id="A0AAX4JPW9"/>
<reference evidence="2 3" key="1">
    <citation type="submission" date="2024-01" db="EMBL/GenBank/DDBJ databases">
        <title>Comparative genomics of Cryptococcus and Kwoniella reveals pathogenesis evolution and contrasting modes of karyotype evolution via chromosome fusion or intercentromeric recombination.</title>
        <authorList>
            <person name="Coelho M.A."/>
            <person name="David-Palma M."/>
            <person name="Shea T."/>
            <person name="Bowers K."/>
            <person name="McGinley-Smith S."/>
            <person name="Mohammad A.W."/>
            <person name="Gnirke A."/>
            <person name="Yurkov A.M."/>
            <person name="Nowrousian M."/>
            <person name="Sun S."/>
            <person name="Cuomo C.A."/>
            <person name="Heitman J."/>
        </authorList>
    </citation>
    <scope>NUCLEOTIDE SEQUENCE [LARGE SCALE GENOMIC DNA]</scope>
    <source>
        <strain evidence="2 3">CBS 6074</strain>
    </source>
</reference>
<dbReference type="GeneID" id="91092480"/>
<dbReference type="EMBL" id="CP144099">
    <property type="protein sequence ID" value="WWC86928.1"/>
    <property type="molecule type" value="Genomic_DNA"/>
</dbReference>
<evidence type="ECO:0000313" key="2">
    <source>
        <dbReference type="EMBL" id="WWC86928.1"/>
    </source>
</evidence>
<dbReference type="RefSeq" id="XP_066073691.1">
    <property type="nucleotide sequence ID" value="XM_066217594.1"/>
</dbReference>
<accession>A0AAX4JPW9</accession>
<dbReference type="PANTHER" id="PTHR35179:SF2">
    <property type="entry name" value="START DOMAIN-CONTAINING PROTEIN"/>
    <property type="match status" value="1"/>
</dbReference>
<evidence type="ECO:0000313" key="3">
    <source>
        <dbReference type="Proteomes" id="UP001355207"/>
    </source>
</evidence>
<evidence type="ECO:0008006" key="4">
    <source>
        <dbReference type="Google" id="ProtNLM"/>
    </source>
</evidence>